<protein>
    <submittedName>
        <fullName evidence="3">Uncharacterized protein</fullName>
    </submittedName>
</protein>
<comment type="caution">
    <text evidence="3">The sequence shown here is derived from an EMBL/GenBank/DDBJ whole genome shotgun (WGS) entry which is preliminary data.</text>
</comment>
<keyword evidence="2" id="KW-0812">Transmembrane</keyword>
<keyword evidence="2" id="KW-0472">Membrane</keyword>
<keyword evidence="2" id="KW-1133">Transmembrane helix</keyword>
<evidence type="ECO:0000313" key="4">
    <source>
        <dbReference type="Proteomes" id="UP001305779"/>
    </source>
</evidence>
<evidence type="ECO:0000256" key="1">
    <source>
        <dbReference type="SAM" id="MobiDB-lite"/>
    </source>
</evidence>
<feature type="transmembrane region" description="Helical" evidence="2">
    <location>
        <begin position="1025"/>
        <end position="1047"/>
    </location>
</feature>
<evidence type="ECO:0000313" key="3">
    <source>
        <dbReference type="EMBL" id="KAK4502460.1"/>
    </source>
</evidence>
<dbReference type="EMBL" id="JAXOVC010000004">
    <property type="protein sequence ID" value="KAK4502460.1"/>
    <property type="molecule type" value="Genomic_DNA"/>
</dbReference>
<dbReference type="PANTHER" id="PTHR40788">
    <property type="entry name" value="CLR5 DOMAIN-CONTAINING PROTEIN-RELATED"/>
    <property type="match status" value="1"/>
</dbReference>
<gene>
    <name evidence="3" type="ORF">PRZ48_005885</name>
</gene>
<feature type="transmembrane region" description="Helical" evidence="2">
    <location>
        <begin position="936"/>
        <end position="957"/>
    </location>
</feature>
<sequence length="1061" mass="120957">MASQDSSKPMDPPDQGTINTTATSQEDRDAAQALLRLCNSQETMAPNDKDNNAWNPQLKKTVLKYTDHACSATDSTITGTPGAKTYHATQISLVQFLEQNLTAVIEPPALNDLKLRADCTAEEVRQIIRSRVCSIVGSWVALREVVQCHEAQIRKRWSKLTNAKRKKILSETIRNLPEHHRPDRAFGLGISDGPEMTTMCFRSVFWPMLNLEDLAKPKNLLLLLNARARNEPHVFADADLNSVRYPPEPHLVGPIWLEEVKILLSADEFPYRYGILCIDELVDFPKPHEWTQCYNGTEGLFVLELQHQIGQDLLSLTDALLRNIPTDSRWDPQVSDFIQEPPPLLPDLDNLTKAPTLQAKVADQPYKLPEDPDYFAVHLQDCFDHHEEHVRDILGRSYEDKKEIKRPAAYAAIIAEMVERPLQELTHYDHLLDLISKLQDLYPNVDPRAPPSAEVNTVYLDTLALFEKRLVDAYTNLVRNLSKLSLASTLGRKYALRLEGGELTPKIGADCPDAWNEIQPLIRGTMELDGQTIEMKAIDCLDELERIVQMRPAAKALLTPFVAQSMGKVCILQEAFRHLHANQPWYRVLRYTDEDDPSPVKLFGGEDFDKFSSTLEATMMTTGLYKMAIPDSGKFTSPVEAHWCDHTIYSVKAAEFNLDMFWNSFDRIWDQINNSPQFNLEKNSFRTPAFGRATRLLRGWEGQIRHEDDVIFQMRQTDPDVEECAIKLQRPPTIHRHLGQTFAVDARALKVFHTMYWLVSEGSKPGDVEWKEIVYALEMAGLQPEKLYGGLWHFTMTLSGQGAQDWKKTNEDVWHRQTFWLAEHSIGRIPSFVAEQDSDTWSGNGWANAMTWQLLLEKSRTDILDDMPLGFSRDKPQNGHEWREGMMANKRDSHILPLGHLESRAMTMAEDMLKLPTGPSKPDTIFRNLRRITSNWNILVFIVNPVFSWFIYVYLCLHLAQDSILPPRAQALVGLTYLLFSCGLMYATSDGIKSRLQKAGYTHRKTRGRVLGLLLNFSWDEWSGFWNSVHIAVAGLSLWYGLVLAMLGPTLWFTVPVEGEE</sequence>
<name>A0ABR0ELT4_ZASCE</name>
<evidence type="ECO:0000256" key="2">
    <source>
        <dbReference type="SAM" id="Phobius"/>
    </source>
</evidence>
<proteinExistence type="predicted"/>
<reference evidence="3 4" key="1">
    <citation type="journal article" date="2023" name="G3 (Bethesda)">
        <title>A chromosome-level genome assembly of Zasmidium syzygii isolated from banana leaves.</title>
        <authorList>
            <person name="van Westerhoven A.C."/>
            <person name="Mehrabi R."/>
            <person name="Talebi R."/>
            <person name="Steentjes M.B.F."/>
            <person name="Corcolon B."/>
            <person name="Chong P.A."/>
            <person name="Kema G.H.J."/>
            <person name="Seidl M.F."/>
        </authorList>
    </citation>
    <scope>NUCLEOTIDE SEQUENCE [LARGE SCALE GENOMIC DNA]</scope>
    <source>
        <strain evidence="3 4">P124</strain>
    </source>
</reference>
<feature type="transmembrane region" description="Helical" evidence="2">
    <location>
        <begin position="969"/>
        <end position="987"/>
    </location>
</feature>
<dbReference type="Proteomes" id="UP001305779">
    <property type="component" value="Unassembled WGS sequence"/>
</dbReference>
<organism evidence="3 4">
    <name type="scientific">Zasmidium cellare</name>
    <name type="common">Wine cellar mold</name>
    <name type="synonym">Racodium cellare</name>
    <dbReference type="NCBI Taxonomy" id="395010"/>
    <lineage>
        <taxon>Eukaryota</taxon>
        <taxon>Fungi</taxon>
        <taxon>Dikarya</taxon>
        <taxon>Ascomycota</taxon>
        <taxon>Pezizomycotina</taxon>
        <taxon>Dothideomycetes</taxon>
        <taxon>Dothideomycetidae</taxon>
        <taxon>Mycosphaerellales</taxon>
        <taxon>Mycosphaerellaceae</taxon>
        <taxon>Zasmidium</taxon>
    </lineage>
</organism>
<feature type="region of interest" description="Disordered" evidence="1">
    <location>
        <begin position="1"/>
        <end position="26"/>
    </location>
</feature>
<dbReference type="PANTHER" id="PTHR40788:SF2">
    <property type="entry name" value="CLR5 DOMAIN-CONTAINING PROTEIN"/>
    <property type="match status" value="1"/>
</dbReference>
<keyword evidence="4" id="KW-1185">Reference proteome</keyword>
<accession>A0ABR0ELT4</accession>